<feature type="domain" description="Lysozyme inhibitor LprI-like N-terminal" evidence="2">
    <location>
        <begin position="53"/>
        <end position="132"/>
    </location>
</feature>
<gene>
    <name evidence="3" type="ORF">M5E07_14265</name>
</gene>
<protein>
    <submittedName>
        <fullName evidence="3">DUF1311 domain-containing protein</fullName>
    </submittedName>
</protein>
<dbReference type="InterPro" id="IPR009739">
    <property type="entry name" value="LprI-like_N"/>
</dbReference>
<organism evidence="3 4">
    <name type="scientific">Acinetobacter tibetensis</name>
    <dbReference type="NCBI Taxonomy" id="2943497"/>
    <lineage>
        <taxon>Bacteria</taxon>
        <taxon>Pseudomonadati</taxon>
        <taxon>Pseudomonadota</taxon>
        <taxon>Gammaproteobacteria</taxon>
        <taxon>Moraxellales</taxon>
        <taxon>Moraxellaceae</taxon>
        <taxon>Acinetobacter</taxon>
    </lineage>
</organism>
<keyword evidence="1" id="KW-0732">Signal</keyword>
<proteinExistence type="predicted"/>
<reference evidence="3" key="1">
    <citation type="submission" date="2022-06" db="EMBL/GenBank/DDBJ databases">
        <title>Isolation, identification and characterization of iprodione-degrading strains in Lhasa, Tibet.</title>
        <authorList>
            <person name="Pan H."/>
        </authorList>
    </citation>
    <scope>NUCLEOTIDE SEQUENCE</scope>
    <source>
        <strain evidence="3">Y-23</strain>
    </source>
</reference>
<name>A0AAE9S072_9GAMM</name>
<dbReference type="AlphaFoldDB" id="A0AAE9S072"/>
<dbReference type="KEGG" id="atz:M5E07_14265"/>
<evidence type="ECO:0000313" key="4">
    <source>
        <dbReference type="Proteomes" id="UP001056716"/>
    </source>
</evidence>
<dbReference type="Pfam" id="PF07007">
    <property type="entry name" value="LprI"/>
    <property type="match status" value="1"/>
</dbReference>
<evidence type="ECO:0000313" key="3">
    <source>
        <dbReference type="EMBL" id="USE82924.1"/>
    </source>
</evidence>
<keyword evidence="4" id="KW-1185">Reference proteome</keyword>
<evidence type="ECO:0000259" key="2">
    <source>
        <dbReference type="Pfam" id="PF07007"/>
    </source>
</evidence>
<feature type="signal peptide" evidence="1">
    <location>
        <begin position="1"/>
        <end position="21"/>
    </location>
</feature>
<evidence type="ECO:0000256" key="1">
    <source>
        <dbReference type="SAM" id="SignalP"/>
    </source>
</evidence>
<dbReference type="EMBL" id="CP098732">
    <property type="protein sequence ID" value="USE82924.1"/>
    <property type="molecule type" value="Genomic_DNA"/>
</dbReference>
<feature type="chain" id="PRO_5042212606" evidence="1">
    <location>
        <begin position="22"/>
        <end position="136"/>
    </location>
</feature>
<dbReference type="RefSeq" id="WP_252220215.1">
    <property type="nucleotide sequence ID" value="NZ_CP098732.1"/>
</dbReference>
<dbReference type="Gene3D" id="1.20.1270.180">
    <property type="match status" value="1"/>
</dbReference>
<dbReference type="Proteomes" id="UP001056716">
    <property type="component" value="Chromosome"/>
</dbReference>
<accession>A0AAE9S072</accession>
<sequence length="136" mass="15466">MLKFILSTSVLVLGSIGLVCAQQPTTESDPYSECAEQTIQEQQLAGINNSVVQICADQAKQGYEKQIVALLDQIRVQSAEWYQPERYQAILKSQRLWKAYVDQECENAGQYIGSPMYAYCPMQQYAERVAQLQQYI</sequence>